<organism evidence="1">
    <name type="scientific">Lone star tick nodavirus</name>
    <dbReference type="NCBI Taxonomy" id="2027377"/>
    <lineage>
        <taxon>Viruses</taxon>
        <taxon>Riboviria</taxon>
        <taxon>Orthornavirae</taxon>
        <taxon>Kitrinoviricota</taxon>
        <taxon>Magsaviricetes</taxon>
        <taxon>Nodamuvirales</taxon>
        <taxon>Nodaviridae</taxon>
    </lineage>
</organism>
<evidence type="ECO:0000313" key="1">
    <source>
        <dbReference type="EMBL" id="ASU47556.1"/>
    </source>
</evidence>
<proteinExistence type="predicted"/>
<protein>
    <submittedName>
        <fullName evidence="1">ORF2</fullName>
    </submittedName>
</protein>
<sequence>MRPDLIDRQFIPEEYIVGNTPQTAPTMSMERLAPRPLNGNFATKTEWDYPVRYRWRVPPELLMGDRPQQYILRATLPTWALPDATVAPPFLMSPKSVEYKLHRKDGTEYPVRGYSSYSRTRGAYELFMCLVTIPADDNVRFGVVCTLTVFWQLTTSGVQTQGLFAPDKLQRFWEKFSVYMDFFMTLVWTSRPASYVPPLPGEPGYDSTTQGALTLFTPEERDEFLGTRRRAKRAAMLESIVRDAKLSEAESAAVEGSSLV</sequence>
<accession>A0A223PQX7</accession>
<reference evidence="1" key="1">
    <citation type="submission" date="2016-08" db="EMBL/GenBank/DDBJ databases">
        <title>Virus discovery in ticks.</title>
        <authorList>
            <person name="Tokarz R."/>
            <person name="Lipkin W.I."/>
        </authorList>
    </citation>
    <scope>NUCLEOTIDE SEQUENCE</scope>
    <source>
        <strain evidence="1">RTS54</strain>
    </source>
</reference>
<name>A0A223PQX7_9VIRU</name>
<dbReference type="EMBL" id="KX774635">
    <property type="protein sequence ID" value="ASU47556.1"/>
    <property type="molecule type" value="Genomic_RNA"/>
</dbReference>